<name>A0A0C2N712_THEKT</name>
<proteinExistence type="predicted"/>
<protein>
    <recommendedName>
        <fullName evidence="5">MULE transposase domain-containing protein</fullName>
    </recommendedName>
</protein>
<evidence type="ECO:0000313" key="3">
    <source>
        <dbReference type="EMBL" id="KII69672.1"/>
    </source>
</evidence>
<keyword evidence="2" id="KW-1133">Transmembrane helix</keyword>
<dbReference type="Proteomes" id="UP000031668">
    <property type="component" value="Unassembled WGS sequence"/>
</dbReference>
<reference evidence="3 4" key="1">
    <citation type="journal article" date="2014" name="Genome Biol. Evol.">
        <title>The genome of the myxosporean Thelohanellus kitauei shows adaptations to nutrient acquisition within its fish host.</title>
        <authorList>
            <person name="Yang Y."/>
            <person name="Xiong J."/>
            <person name="Zhou Z."/>
            <person name="Huo F."/>
            <person name="Miao W."/>
            <person name="Ran C."/>
            <person name="Liu Y."/>
            <person name="Zhang J."/>
            <person name="Feng J."/>
            <person name="Wang M."/>
            <person name="Wang M."/>
            <person name="Wang L."/>
            <person name="Yao B."/>
        </authorList>
    </citation>
    <scope>NUCLEOTIDE SEQUENCE [LARGE SCALE GENOMIC DNA]</scope>
    <source>
        <strain evidence="3">Wuqing</strain>
    </source>
</reference>
<accession>A0A0C2N712</accession>
<organism evidence="3 4">
    <name type="scientific">Thelohanellus kitauei</name>
    <name type="common">Myxosporean</name>
    <dbReference type="NCBI Taxonomy" id="669202"/>
    <lineage>
        <taxon>Eukaryota</taxon>
        <taxon>Metazoa</taxon>
        <taxon>Cnidaria</taxon>
        <taxon>Myxozoa</taxon>
        <taxon>Myxosporea</taxon>
        <taxon>Bivalvulida</taxon>
        <taxon>Platysporina</taxon>
        <taxon>Myxobolidae</taxon>
        <taxon>Thelohanellus</taxon>
    </lineage>
</organism>
<comment type="caution">
    <text evidence="3">The sequence shown here is derived from an EMBL/GenBank/DDBJ whole genome shotgun (WGS) entry which is preliminary data.</text>
</comment>
<feature type="region of interest" description="Disordered" evidence="1">
    <location>
        <begin position="434"/>
        <end position="475"/>
    </location>
</feature>
<evidence type="ECO:0000313" key="4">
    <source>
        <dbReference type="Proteomes" id="UP000031668"/>
    </source>
</evidence>
<keyword evidence="2" id="KW-0472">Membrane</keyword>
<keyword evidence="4" id="KW-1185">Reference proteome</keyword>
<dbReference type="AlphaFoldDB" id="A0A0C2N712"/>
<gene>
    <name evidence="3" type="ORF">RF11_07269</name>
</gene>
<evidence type="ECO:0000256" key="2">
    <source>
        <dbReference type="SAM" id="Phobius"/>
    </source>
</evidence>
<sequence>MAVYPTKKRHGLDLLIRVVLSIKAWIVCVDLGRIEENLFHRRRNKIMAQILTKLMLIVSSIAIGINQSTTSALPALPSMNRLVQWTLRDAITPLSRRNSFASIVLTLECTLSHMSEQFLLYFSGEVENRILIFSTNNNLELLRSSDCWYCEKNFKAASSPFSQLYTIHCKINNTVIPIVYGLLPAKFESIYTPFFTAISNLKPDLSPATILLDVETSSHYALRRVFPQTIIKGCYYKLWQKDGDFVITAKMILGICFVPITDICFAFEKLLFSNFSVNDAEILNCLSDYSQDFYIDRILRLNIRRAPLFPHSLWNCHDPLLATISKLNEIKITQLQSGMVALVESNRYKDHNQRLANIVNTYRRENNFDDNKNPKIPCWACLEDGMTSTLKASSSGAPHAELRVWIVHSLSRTRLPEISRREPLNPLRENEFIPSFSRDSVSSGGGASNEEAKSVSPLRADIPQTEIDRQQAQDS</sequence>
<evidence type="ECO:0000256" key="1">
    <source>
        <dbReference type="SAM" id="MobiDB-lite"/>
    </source>
</evidence>
<dbReference type="OrthoDB" id="10029846at2759"/>
<evidence type="ECO:0008006" key="5">
    <source>
        <dbReference type="Google" id="ProtNLM"/>
    </source>
</evidence>
<keyword evidence="2" id="KW-0812">Transmembrane</keyword>
<feature type="transmembrane region" description="Helical" evidence="2">
    <location>
        <begin position="46"/>
        <end position="65"/>
    </location>
</feature>
<feature type="compositionally biased region" description="Basic and acidic residues" evidence="1">
    <location>
        <begin position="466"/>
        <end position="475"/>
    </location>
</feature>
<dbReference type="EMBL" id="JWZT01002320">
    <property type="protein sequence ID" value="KII69672.1"/>
    <property type="molecule type" value="Genomic_DNA"/>
</dbReference>